<keyword evidence="7" id="KW-1185">Reference proteome</keyword>
<dbReference type="Proteomes" id="UP001254848">
    <property type="component" value="Unassembled WGS sequence"/>
</dbReference>
<evidence type="ECO:0000256" key="1">
    <source>
        <dbReference type="ARBA" id="ARBA00001947"/>
    </source>
</evidence>
<reference evidence="6 7" key="1">
    <citation type="submission" date="2023-07" db="EMBL/GenBank/DDBJ databases">
        <title>The novel representative of Negativicutes class, Anaeroselena agilis gen. nov. sp. nov.</title>
        <authorList>
            <person name="Prokofeva M.I."/>
            <person name="Elcheninov A.G."/>
            <person name="Klyukina A."/>
            <person name="Kublanov I.V."/>
            <person name="Frolov E.N."/>
            <person name="Podosokorskaya O.A."/>
        </authorList>
    </citation>
    <scope>NUCLEOTIDE SEQUENCE [LARGE SCALE GENOMIC DNA]</scope>
    <source>
        <strain evidence="6 7">4137-cl</strain>
    </source>
</reference>
<evidence type="ECO:0000256" key="2">
    <source>
        <dbReference type="ARBA" id="ARBA00004496"/>
    </source>
</evidence>
<gene>
    <name evidence="6" type="ORF">Q4T40_06485</name>
</gene>
<dbReference type="InterPro" id="IPR051335">
    <property type="entry name" value="Alanyl-tRNA_Editing_Enzymes"/>
</dbReference>
<evidence type="ECO:0000256" key="3">
    <source>
        <dbReference type="ARBA" id="ARBA00022723"/>
    </source>
</evidence>
<dbReference type="InterPro" id="IPR018163">
    <property type="entry name" value="Thr/Ala-tRNA-synth_IIc_edit"/>
</dbReference>
<proteinExistence type="predicted"/>
<dbReference type="Gene3D" id="3.10.310.40">
    <property type="match status" value="1"/>
</dbReference>
<keyword evidence="4" id="KW-0862">Zinc</keyword>
<comment type="caution">
    <text evidence="6">The sequence shown here is derived from an EMBL/GenBank/DDBJ whole genome shotgun (WGS) entry which is preliminary data.</text>
</comment>
<comment type="cofactor">
    <cofactor evidence="1">
        <name>Zn(2+)</name>
        <dbReference type="ChEBI" id="CHEBI:29105"/>
    </cofactor>
</comment>
<dbReference type="SUPFAM" id="SSF50447">
    <property type="entry name" value="Translation proteins"/>
    <property type="match status" value="1"/>
</dbReference>
<protein>
    <submittedName>
        <fullName evidence="6">DHHA1 domain-containing protein</fullName>
    </submittedName>
</protein>
<evidence type="ECO:0000313" key="6">
    <source>
        <dbReference type="EMBL" id="MDT8900880.1"/>
    </source>
</evidence>
<dbReference type="PANTHER" id="PTHR43462">
    <property type="entry name" value="ALANYL-TRNA EDITING PROTEIN"/>
    <property type="match status" value="1"/>
</dbReference>
<dbReference type="SUPFAM" id="SSF55186">
    <property type="entry name" value="ThrRS/AlaRS common domain"/>
    <property type="match status" value="1"/>
</dbReference>
<dbReference type="Pfam" id="PF07973">
    <property type="entry name" value="tRNA_SAD"/>
    <property type="match status" value="1"/>
</dbReference>
<dbReference type="InterPro" id="IPR012947">
    <property type="entry name" value="tRNA_SAD"/>
</dbReference>
<dbReference type="PROSITE" id="PS50860">
    <property type="entry name" value="AA_TRNA_LIGASE_II_ALA"/>
    <property type="match status" value="1"/>
</dbReference>
<dbReference type="EMBL" id="JAUOZS010000001">
    <property type="protein sequence ID" value="MDT8900880.1"/>
    <property type="molecule type" value="Genomic_DNA"/>
</dbReference>
<dbReference type="InterPro" id="IPR018164">
    <property type="entry name" value="Ala-tRNA-synth_IIc_N"/>
</dbReference>
<accession>A0ABU3NWU0</accession>
<dbReference type="InterPro" id="IPR018165">
    <property type="entry name" value="Ala-tRNA-synth_IIc_core"/>
</dbReference>
<dbReference type="PANTHER" id="PTHR43462:SF1">
    <property type="entry name" value="ALANYL-TRNA EDITING PROTEIN AARSD1"/>
    <property type="match status" value="1"/>
</dbReference>
<dbReference type="RefSeq" id="WP_413779412.1">
    <property type="nucleotide sequence ID" value="NZ_JAUOZS010000001.1"/>
</dbReference>
<evidence type="ECO:0000256" key="4">
    <source>
        <dbReference type="ARBA" id="ARBA00022833"/>
    </source>
</evidence>
<dbReference type="Gene3D" id="2.40.30.130">
    <property type="match status" value="1"/>
</dbReference>
<dbReference type="Gene3D" id="3.30.980.10">
    <property type="entry name" value="Threonyl-trna Synthetase, Chain A, domain 2"/>
    <property type="match status" value="1"/>
</dbReference>
<dbReference type="SMART" id="SM00863">
    <property type="entry name" value="tRNA_SAD"/>
    <property type="match status" value="1"/>
</dbReference>
<evidence type="ECO:0000313" key="7">
    <source>
        <dbReference type="Proteomes" id="UP001254848"/>
    </source>
</evidence>
<dbReference type="Pfam" id="PF02272">
    <property type="entry name" value="DHHA1"/>
    <property type="match status" value="1"/>
</dbReference>
<evidence type="ECO:0000259" key="5">
    <source>
        <dbReference type="PROSITE" id="PS50860"/>
    </source>
</evidence>
<organism evidence="6 7">
    <name type="scientific">Anaeroselena agilis</name>
    <dbReference type="NCBI Taxonomy" id="3063788"/>
    <lineage>
        <taxon>Bacteria</taxon>
        <taxon>Bacillati</taxon>
        <taxon>Bacillota</taxon>
        <taxon>Negativicutes</taxon>
        <taxon>Acetonemataceae</taxon>
        <taxon>Anaeroselena</taxon>
    </lineage>
</organism>
<keyword evidence="3" id="KW-0479">Metal-binding</keyword>
<sequence length="400" mass="42661">MTEKLYYTNPYQKEFTAKVQDLHSLPDGKFGVVLDRTAFYPEGGGQPYDTGWLNDIPVLAVSEDNGLIVHVTAARPNGETVLGRLDWARRFDHMQQHSGEHILSAVFSDLFGGENVGFHLGDEAVYIDVTMGALTGEQAATAESAANAFVFANLPVKSEFVTGGDLASFPLRKQPAKDYAKIRLVSVTGVDCCPCGGTHVAASGEIGLIKLRSWERKAGIVRVDFVCGGRALEDYRLNSAVTRDLSVRFSVPVEEVPAAVERQLGKTETLSRQLQAAKRELAGHQAGELYEKADMLSDLKLAVSVIPDATAAELADLARAVLARGRAVVLLATGSAELGKAHFVFACTPGTPADMGKLLKQTLAVMGGNGGGTASWAQGGGNWSDKLEDALRAARADVCK</sequence>
<name>A0ABU3NWU0_9FIRM</name>
<feature type="domain" description="Alanyl-transfer RNA synthetases family profile" evidence="5">
    <location>
        <begin position="1"/>
        <end position="237"/>
    </location>
</feature>
<comment type="subcellular location">
    <subcellularLocation>
        <location evidence="2">Cytoplasm</location>
    </subcellularLocation>
</comment>
<dbReference type="InterPro" id="IPR003156">
    <property type="entry name" value="DHHA1_dom"/>
</dbReference>
<dbReference type="Pfam" id="PF01411">
    <property type="entry name" value="tRNA-synt_2c"/>
    <property type="match status" value="1"/>
</dbReference>
<dbReference type="InterPro" id="IPR009000">
    <property type="entry name" value="Transl_B-barrel_sf"/>
</dbReference>